<dbReference type="GO" id="GO:0016747">
    <property type="term" value="F:acyltransferase activity, transferring groups other than amino-acyl groups"/>
    <property type="evidence" value="ECO:0007669"/>
    <property type="project" value="InterPro"/>
</dbReference>
<dbReference type="PROSITE" id="PS51186">
    <property type="entry name" value="GNAT"/>
    <property type="match status" value="1"/>
</dbReference>
<name>A0AAJ2N8A4_9BACL</name>
<keyword evidence="3" id="KW-1185">Reference proteome</keyword>
<proteinExistence type="predicted"/>
<reference evidence="3" key="1">
    <citation type="submission" date="2023-09" db="EMBL/GenBank/DDBJ databases">
        <title>Paenibacillus sp. chi10 Genome sequencing and assembly.</title>
        <authorList>
            <person name="Kim I."/>
        </authorList>
    </citation>
    <scope>NUCLEOTIDE SEQUENCE [LARGE SCALE GENOMIC DNA]</scope>
    <source>
        <strain evidence="3">chi10</strain>
    </source>
</reference>
<dbReference type="EMBL" id="JAVYAA010000002">
    <property type="protein sequence ID" value="MDT8976259.1"/>
    <property type="molecule type" value="Genomic_DNA"/>
</dbReference>
<dbReference type="InterPro" id="IPR016181">
    <property type="entry name" value="Acyl_CoA_acyltransferase"/>
</dbReference>
<evidence type="ECO:0000259" key="1">
    <source>
        <dbReference type="PROSITE" id="PS51186"/>
    </source>
</evidence>
<dbReference type="Proteomes" id="UP001250538">
    <property type="component" value="Unassembled WGS sequence"/>
</dbReference>
<sequence>MNLASSSDWEQVRELLALCMYPNEEKINRQAEMYQSDESLQLYGMMVQEELVGLIGISKHSYGEAVLQHIAVKQNHRGQGIGRSMINEFMKSNNITRLEAETDNDAVGFYRGVGFEITSLGEKYPGVERFLCILKRLK</sequence>
<comment type="caution">
    <text evidence="2">The sequence shown here is derived from an EMBL/GenBank/DDBJ whole genome shotgun (WGS) entry which is preliminary data.</text>
</comment>
<protein>
    <submittedName>
        <fullName evidence="2">GNAT family N-acetyltransferase</fullName>
    </submittedName>
</protein>
<evidence type="ECO:0000313" key="3">
    <source>
        <dbReference type="Proteomes" id="UP001250538"/>
    </source>
</evidence>
<dbReference type="SUPFAM" id="SSF55729">
    <property type="entry name" value="Acyl-CoA N-acyltransferases (Nat)"/>
    <property type="match status" value="1"/>
</dbReference>
<dbReference type="InterPro" id="IPR000182">
    <property type="entry name" value="GNAT_dom"/>
</dbReference>
<evidence type="ECO:0000313" key="2">
    <source>
        <dbReference type="EMBL" id="MDT8976259.1"/>
    </source>
</evidence>
<feature type="domain" description="N-acetyltransferase" evidence="1">
    <location>
        <begin position="1"/>
        <end position="138"/>
    </location>
</feature>
<dbReference type="AlphaFoldDB" id="A0AAJ2N8A4"/>
<dbReference type="Pfam" id="PF00583">
    <property type="entry name" value="Acetyltransf_1"/>
    <property type="match status" value="1"/>
</dbReference>
<dbReference type="RefSeq" id="WP_072731288.1">
    <property type="nucleotide sequence ID" value="NZ_JAVYAA010000002.1"/>
</dbReference>
<organism evidence="2 3">
    <name type="scientific">Paenibacillus suaedae</name>
    <dbReference type="NCBI Taxonomy" id="3077233"/>
    <lineage>
        <taxon>Bacteria</taxon>
        <taxon>Bacillati</taxon>
        <taxon>Bacillota</taxon>
        <taxon>Bacilli</taxon>
        <taxon>Bacillales</taxon>
        <taxon>Paenibacillaceae</taxon>
        <taxon>Paenibacillus</taxon>
    </lineage>
</organism>
<gene>
    <name evidence="2" type="ORF">RQP50_08375</name>
</gene>
<accession>A0AAJ2N8A4</accession>
<dbReference type="Gene3D" id="3.40.630.30">
    <property type="match status" value="1"/>
</dbReference>
<dbReference type="CDD" id="cd04301">
    <property type="entry name" value="NAT_SF"/>
    <property type="match status" value="1"/>
</dbReference>